<keyword evidence="8" id="KW-1185">Reference proteome</keyword>
<dbReference type="SUPFAM" id="SSF46689">
    <property type="entry name" value="Homeodomain-like"/>
    <property type="match status" value="1"/>
</dbReference>
<dbReference type="GO" id="GO:0003700">
    <property type="term" value="F:DNA-binding transcription factor activity"/>
    <property type="evidence" value="ECO:0007669"/>
    <property type="project" value="TreeGrafter"/>
</dbReference>
<dbReference type="PANTHER" id="PTHR30055:SF226">
    <property type="entry name" value="HTH-TYPE TRANSCRIPTIONAL REGULATOR PKSA"/>
    <property type="match status" value="1"/>
</dbReference>
<dbReference type="Pfam" id="PF13977">
    <property type="entry name" value="TetR_C_6"/>
    <property type="match status" value="1"/>
</dbReference>
<reference evidence="7" key="1">
    <citation type="submission" date="2020-06" db="EMBL/GenBank/DDBJ databases">
        <title>Paenibacillus sp. nov., isolated from soil.</title>
        <authorList>
            <person name="Seo Y.L."/>
        </authorList>
    </citation>
    <scope>NUCLEOTIDE SEQUENCE [LARGE SCALE GENOMIC DNA]</scope>
    <source>
        <strain evidence="7">JW14</strain>
    </source>
</reference>
<name>A0A850EXD9_9BACL</name>
<proteinExistence type="predicted"/>
<evidence type="ECO:0000259" key="6">
    <source>
        <dbReference type="PROSITE" id="PS50977"/>
    </source>
</evidence>
<sequence>MPKIVNHDERRRLLAEAAWRIIRREGLEAVSVRNVAKESGMSLGSLRHYFVTQDELLAFSMRLVSERAGERIRSMTFSDAPRCNAELLIGELLPLDEERRAEAEVWLAFVGGSVAASARELKLKVHNELYECFRGLVHYLSEHNLLKKGVDLELESKRLHAMVDGLVVHHILHPEELTPEEMMRLVTYHLDTLLV</sequence>
<evidence type="ECO:0000256" key="3">
    <source>
        <dbReference type="ARBA" id="ARBA00023125"/>
    </source>
</evidence>
<keyword evidence="2" id="KW-0805">Transcription regulation</keyword>
<dbReference type="SUPFAM" id="SSF48498">
    <property type="entry name" value="Tetracyclin repressor-like, C-terminal domain"/>
    <property type="match status" value="1"/>
</dbReference>
<dbReference type="PANTHER" id="PTHR30055">
    <property type="entry name" value="HTH-TYPE TRANSCRIPTIONAL REGULATOR RUTR"/>
    <property type="match status" value="1"/>
</dbReference>
<keyword evidence="1" id="KW-0678">Repressor</keyword>
<evidence type="ECO:0000256" key="1">
    <source>
        <dbReference type="ARBA" id="ARBA00022491"/>
    </source>
</evidence>
<comment type="caution">
    <text evidence="7">The sequence shown here is derived from an EMBL/GenBank/DDBJ whole genome shotgun (WGS) entry which is preliminary data.</text>
</comment>
<evidence type="ECO:0000256" key="5">
    <source>
        <dbReference type="PROSITE-ProRule" id="PRU00335"/>
    </source>
</evidence>
<accession>A0A850EXD9</accession>
<protein>
    <submittedName>
        <fullName evidence="7">TetR family transcriptional regulator C-terminal domain-containing protein</fullName>
    </submittedName>
</protein>
<evidence type="ECO:0000256" key="2">
    <source>
        <dbReference type="ARBA" id="ARBA00023015"/>
    </source>
</evidence>
<dbReference type="EMBL" id="JABWCS010000221">
    <property type="protein sequence ID" value="NUU64309.1"/>
    <property type="molecule type" value="Genomic_DNA"/>
</dbReference>
<organism evidence="7 8">
    <name type="scientific">Paenibacillus agri</name>
    <dbReference type="NCBI Taxonomy" id="2744309"/>
    <lineage>
        <taxon>Bacteria</taxon>
        <taxon>Bacillati</taxon>
        <taxon>Bacillota</taxon>
        <taxon>Bacilli</taxon>
        <taxon>Bacillales</taxon>
        <taxon>Paenibacillaceae</taxon>
        <taxon>Paenibacillus</taxon>
    </lineage>
</organism>
<dbReference type="RefSeq" id="WP_175374633.1">
    <property type="nucleotide sequence ID" value="NZ_JABWCS010000221.1"/>
</dbReference>
<dbReference type="GO" id="GO:0000976">
    <property type="term" value="F:transcription cis-regulatory region binding"/>
    <property type="evidence" value="ECO:0007669"/>
    <property type="project" value="TreeGrafter"/>
</dbReference>
<dbReference type="PROSITE" id="PS50977">
    <property type="entry name" value="HTH_TETR_2"/>
    <property type="match status" value="1"/>
</dbReference>
<feature type="DNA-binding region" description="H-T-H motif" evidence="5">
    <location>
        <begin position="31"/>
        <end position="50"/>
    </location>
</feature>
<dbReference type="InterPro" id="IPR036271">
    <property type="entry name" value="Tet_transcr_reg_TetR-rel_C_sf"/>
</dbReference>
<evidence type="ECO:0000313" key="7">
    <source>
        <dbReference type="EMBL" id="NUU64309.1"/>
    </source>
</evidence>
<feature type="domain" description="HTH tetR-type" evidence="6">
    <location>
        <begin position="8"/>
        <end position="68"/>
    </location>
</feature>
<dbReference type="AlphaFoldDB" id="A0A850EXD9"/>
<dbReference type="InterPro" id="IPR001647">
    <property type="entry name" value="HTH_TetR"/>
</dbReference>
<keyword evidence="3 5" id="KW-0238">DNA-binding</keyword>
<dbReference type="Pfam" id="PF00440">
    <property type="entry name" value="TetR_N"/>
    <property type="match status" value="1"/>
</dbReference>
<dbReference type="InterPro" id="IPR039538">
    <property type="entry name" value="BetI_C"/>
</dbReference>
<dbReference type="InterPro" id="IPR050109">
    <property type="entry name" value="HTH-type_TetR-like_transc_reg"/>
</dbReference>
<evidence type="ECO:0000313" key="8">
    <source>
        <dbReference type="Proteomes" id="UP000564806"/>
    </source>
</evidence>
<evidence type="ECO:0000256" key="4">
    <source>
        <dbReference type="ARBA" id="ARBA00023163"/>
    </source>
</evidence>
<dbReference type="InterPro" id="IPR009057">
    <property type="entry name" value="Homeodomain-like_sf"/>
</dbReference>
<keyword evidence="4" id="KW-0804">Transcription</keyword>
<dbReference type="Proteomes" id="UP000564806">
    <property type="component" value="Unassembled WGS sequence"/>
</dbReference>
<dbReference type="Gene3D" id="1.10.357.10">
    <property type="entry name" value="Tetracycline Repressor, domain 2"/>
    <property type="match status" value="1"/>
</dbReference>
<gene>
    <name evidence="7" type="ORF">HPT30_28545</name>
</gene>